<comment type="similarity">
    <text evidence="13">Belongs to the LpxK family.</text>
</comment>
<dbReference type="NCBIfam" id="TIGR00682">
    <property type="entry name" value="lpxK"/>
    <property type="match status" value="1"/>
</dbReference>
<organism evidence="14 15">
    <name type="scientific">Thiorhodococcus fuscus</name>
    <dbReference type="NCBI Taxonomy" id="527200"/>
    <lineage>
        <taxon>Bacteria</taxon>
        <taxon>Pseudomonadati</taxon>
        <taxon>Pseudomonadota</taxon>
        <taxon>Gammaproteobacteria</taxon>
        <taxon>Chromatiales</taxon>
        <taxon>Chromatiaceae</taxon>
        <taxon>Thiorhodococcus</taxon>
    </lineage>
</organism>
<sequence>MNDAGNDTLGPGRRVLDPAPVWYGRHPLSAALLPLSWLYCGVVGLRRLGYRKGWLSSTRLPIPVIVVGNISVGGTGKTPLVARLVDYLKAHGWTPGVITRGYGGRSTRWPLSVTADSDPGLVGDEPVLLARRAHCVVVAGSDRVQAGRLALELGGCDILVSDDGLQHYRLRRDLEVVLIDGDRGFGNGRCLPAGPLRELPGRLASVDLVLYKAGLKSPRPAMRLVSGAAVNLVDSTRTRPLESFRGERLCAVAGIGNPEPFFAALRRAGLDLDARPYPDHHAYSAEDIRRWPDFPVIMTEKDAVKCAPFAREHHWYLPVEAELDETLLDDLLSKLAGLTNG</sequence>
<evidence type="ECO:0000256" key="2">
    <source>
        <dbReference type="ARBA" id="ARBA00004870"/>
    </source>
</evidence>
<dbReference type="InterPro" id="IPR027417">
    <property type="entry name" value="P-loop_NTPase"/>
</dbReference>
<keyword evidence="15" id="KW-1185">Reference proteome</keyword>
<evidence type="ECO:0000313" key="15">
    <source>
        <dbReference type="Proteomes" id="UP001597337"/>
    </source>
</evidence>
<evidence type="ECO:0000256" key="12">
    <source>
        <dbReference type="ARBA" id="ARBA00029757"/>
    </source>
</evidence>
<evidence type="ECO:0000256" key="1">
    <source>
        <dbReference type="ARBA" id="ARBA00002274"/>
    </source>
</evidence>
<evidence type="ECO:0000256" key="13">
    <source>
        <dbReference type="HAMAP-Rule" id="MF_00409"/>
    </source>
</evidence>
<dbReference type="PANTHER" id="PTHR42724">
    <property type="entry name" value="TETRAACYLDISACCHARIDE 4'-KINASE"/>
    <property type="match status" value="1"/>
</dbReference>
<dbReference type="Pfam" id="PF02606">
    <property type="entry name" value="LpxK"/>
    <property type="match status" value="1"/>
</dbReference>
<evidence type="ECO:0000256" key="6">
    <source>
        <dbReference type="ARBA" id="ARBA00022556"/>
    </source>
</evidence>
<comment type="pathway">
    <text evidence="2 13">Glycolipid biosynthesis; lipid IV(A) biosynthesis; lipid IV(A) from (3R)-3-hydroxytetradecanoyl-[acyl-carrier-protein] and UDP-N-acetyl-alpha-D-glucosamine: step 6/6.</text>
</comment>
<evidence type="ECO:0000256" key="4">
    <source>
        <dbReference type="ARBA" id="ARBA00016436"/>
    </source>
</evidence>
<comment type="caution">
    <text evidence="14">The sequence shown here is derived from an EMBL/GenBank/DDBJ whole genome shotgun (WGS) entry which is preliminary data.</text>
</comment>
<name>A0ABW4Y5L7_9GAMM</name>
<keyword evidence="8 13" id="KW-0547">Nucleotide-binding</keyword>
<evidence type="ECO:0000256" key="7">
    <source>
        <dbReference type="ARBA" id="ARBA00022679"/>
    </source>
</evidence>
<dbReference type="SUPFAM" id="SSF52540">
    <property type="entry name" value="P-loop containing nucleoside triphosphate hydrolases"/>
    <property type="match status" value="1"/>
</dbReference>
<keyword evidence="5 13" id="KW-0444">Lipid biosynthesis</keyword>
<keyword evidence="11 13" id="KW-0443">Lipid metabolism</keyword>
<dbReference type="InterPro" id="IPR003758">
    <property type="entry name" value="LpxK"/>
</dbReference>
<evidence type="ECO:0000256" key="5">
    <source>
        <dbReference type="ARBA" id="ARBA00022516"/>
    </source>
</evidence>
<dbReference type="EMBL" id="JBHUHX010000013">
    <property type="protein sequence ID" value="MFD2111471.1"/>
    <property type="molecule type" value="Genomic_DNA"/>
</dbReference>
<comment type="catalytic activity">
    <reaction evidence="13">
        <text>a lipid A disaccharide + ATP = a lipid IVA + ADP + H(+)</text>
        <dbReference type="Rhea" id="RHEA:67840"/>
        <dbReference type="ChEBI" id="CHEBI:15378"/>
        <dbReference type="ChEBI" id="CHEBI:30616"/>
        <dbReference type="ChEBI" id="CHEBI:176343"/>
        <dbReference type="ChEBI" id="CHEBI:176425"/>
        <dbReference type="ChEBI" id="CHEBI:456216"/>
        <dbReference type="EC" id="2.7.1.130"/>
    </reaction>
</comment>
<evidence type="ECO:0000256" key="11">
    <source>
        <dbReference type="ARBA" id="ARBA00023098"/>
    </source>
</evidence>
<keyword evidence="6 13" id="KW-0441">Lipid A biosynthesis</keyword>
<evidence type="ECO:0000256" key="9">
    <source>
        <dbReference type="ARBA" id="ARBA00022777"/>
    </source>
</evidence>
<dbReference type="RefSeq" id="WP_386024848.1">
    <property type="nucleotide sequence ID" value="NZ_JBHUHX010000013.1"/>
</dbReference>
<proteinExistence type="inferred from homology"/>
<comment type="function">
    <text evidence="1 13">Transfers the gamma-phosphate of ATP to the 4'-position of a tetraacyldisaccharide 1-phosphate intermediate (termed DS-1-P) to form tetraacyldisaccharide 1,4'-bis-phosphate (lipid IVA).</text>
</comment>
<gene>
    <name evidence="13 14" type="primary">lpxK</name>
    <name evidence="14" type="ORF">ACFSJC_06435</name>
</gene>
<evidence type="ECO:0000256" key="10">
    <source>
        <dbReference type="ARBA" id="ARBA00022840"/>
    </source>
</evidence>
<dbReference type="PANTHER" id="PTHR42724:SF1">
    <property type="entry name" value="TETRAACYLDISACCHARIDE 4'-KINASE, MITOCHONDRIAL-RELATED"/>
    <property type="match status" value="1"/>
</dbReference>
<evidence type="ECO:0000256" key="8">
    <source>
        <dbReference type="ARBA" id="ARBA00022741"/>
    </source>
</evidence>
<feature type="binding site" evidence="13">
    <location>
        <begin position="71"/>
        <end position="78"/>
    </location>
    <ligand>
        <name>ATP</name>
        <dbReference type="ChEBI" id="CHEBI:30616"/>
    </ligand>
</feature>
<accession>A0ABW4Y5L7</accession>
<evidence type="ECO:0000256" key="3">
    <source>
        <dbReference type="ARBA" id="ARBA00012071"/>
    </source>
</evidence>
<keyword evidence="7 13" id="KW-0808">Transferase</keyword>
<dbReference type="HAMAP" id="MF_00409">
    <property type="entry name" value="LpxK"/>
    <property type="match status" value="1"/>
</dbReference>
<dbReference type="GO" id="GO:0009029">
    <property type="term" value="F:lipid-A 4'-kinase activity"/>
    <property type="evidence" value="ECO:0007669"/>
    <property type="project" value="UniProtKB-EC"/>
</dbReference>
<keyword evidence="10 13" id="KW-0067">ATP-binding</keyword>
<reference evidence="15" key="1">
    <citation type="journal article" date="2019" name="Int. J. Syst. Evol. Microbiol.">
        <title>The Global Catalogue of Microorganisms (GCM) 10K type strain sequencing project: providing services to taxonomists for standard genome sequencing and annotation.</title>
        <authorList>
            <consortium name="The Broad Institute Genomics Platform"/>
            <consortium name="The Broad Institute Genome Sequencing Center for Infectious Disease"/>
            <person name="Wu L."/>
            <person name="Ma J."/>
        </authorList>
    </citation>
    <scope>NUCLEOTIDE SEQUENCE [LARGE SCALE GENOMIC DNA]</scope>
    <source>
        <strain evidence="15">KACC 12597</strain>
    </source>
</reference>
<evidence type="ECO:0000313" key="14">
    <source>
        <dbReference type="EMBL" id="MFD2111471.1"/>
    </source>
</evidence>
<dbReference type="Proteomes" id="UP001597337">
    <property type="component" value="Unassembled WGS sequence"/>
</dbReference>
<protein>
    <recommendedName>
        <fullName evidence="4 13">Tetraacyldisaccharide 4'-kinase</fullName>
        <ecNumber evidence="3 13">2.7.1.130</ecNumber>
    </recommendedName>
    <alternativeName>
        <fullName evidence="12 13">Lipid A 4'-kinase</fullName>
    </alternativeName>
</protein>
<dbReference type="EC" id="2.7.1.130" evidence="3 13"/>
<keyword evidence="9 13" id="KW-0418">Kinase</keyword>